<dbReference type="InterPro" id="IPR005321">
    <property type="entry name" value="Peptidase_S58_DmpA"/>
</dbReference>
<accession>A0ABX2NAV7</accession>
<evidence type="ECO:0000313" key="2">
    <source>
        <dbReference type="EMBL" id="NVF11824.1"/>
    </source>
</evidence>
<dbReference type="PANTHER" id="PTHR36512">
    <property type="entry name" value="D-AMINOPEPTIDASE"/>
    <property type="match status" value="1"/>
</dbReference>
<comment type="similarity">
    <text evidence="1">Belongs to the peptidase S58 family.</text>
</comment>
<gene>
    <name evidence="2" type="ORF">HV819_07505</name>
</gene>
<protein>
    <submittedName>
        <fullName evidence="2">P1 family peptidase</fullName>
    </submittedName>
</protein>
<sequence>MYKGYITDIEGIKIGHAQNFDAGTGVTVLIPPRGNTASVEVRGGGPGTRETDLLNPINTVSEVSALVLSGGSSYGLSASVGVVEELEKDGIGFKLPSGVIVPIVSQAILYDLDYKESKIRPDAKMGKEAYENANFDENRQGIIGAGTGATVGKAMGEDFLMKSGLGSGTIEVGDLKVSAIVALNAMGDIFDDENGKQIAGIYKDNKFIPTIDVLCDLYKKNQIDKKNSLNTTIGIVASNGKFSKTELRKIAGMAHNGYARAIRPVHTMLDGDTIFSLATNKVKADINLVGALSAKVMARAIANAIYYSKIEDSGEFI</sequence>
<organism evidence="2 3">
    <name type="scientific">Anaerococcus faecalis</name>
    <dbReference type="NCBI Taxonomy" id="2742993"/>
    <lineage>
        <taxon>Bacteria</taxon>
        <taxon>Bacillati</taxon>
        <taxon>Bacillota</taxon>
        <taxon>Tissierellia</taxon>
        <taxon>Tissierellales</taxon>
        <taxon>Peptoniphilaceae</taxon>
        <taxon>Anaerococcus</taxon>
    </lineage>
</organism>
<evidence type="ECO:0000313" key="3">
    <source>
        <dbReference type="Proteomes" id="UP000540919"/>
    </source>
</evidence>
<reference evidence="2 3" key="1">
    <citation type="submission" date="2020-06" db="EMBL/GenBank/DDBJ databases">
        <title>Anaerococcus sp. nov., isolated form swine feces.</title>
        <authorList>
            <person name="Yu S."/>
        </authorList>
    </citation>
    <scope>NUCLEOTIDE SEQUENCE [LARGE SCALE GENOMIC DNA]</scope>
    <source>
        <strain evidence="2 3">AGMB00486</strain>
    </source>
</reference>
<name>A0ABX2NAV7_9FIRM</name>
<dbReference type="SUPFAM" id="SSF56266">
    <property type="entry name" value="DmpA/ArgJ-like"/>
    <property type="match status" value="1"/>
</dbReference>
<proteinExistence type="inferred from homology"/>
<dbReference type="EMBL" id="JABVBA010000007">
    <property type="protein sequence ID" value="NVF11824.1"/>
    <property type="molecule type" value="Genomic_DNA"/>
</dbReference>
<dbReference type="PANTHER" id="PTHR36512:SF3">
    <property type="entry name" value="BLR5678 PROTEIN"/>
    <property type="match status" value="1"/>
</dbReference>
<dbReference type="Pfam" id="PF03576">
    <property type="entry name" value="Peptidase_S58"/>
    <property type="match status" value="1"/>
</dbReference>
<evidence type="ECO:0000256" key="1">
    <source>
        <dbReference type="ARBA" id="ARBA00007068"/>
    </source>
</evidence>
<comment type="caution">
    <text evidence="2">The sequence shown here is derived from an EMBL/GenBank/DDBJ whole genome shotgun (WGS) entry which is preliminary data.</text>
</comment>
<dbReference type="Proteomes" id="UP000540919">
    <property type="component" value="Unassembled WGS sequence"/>
</dbReference>
<dbReference type="RefSeq" id="WP_176269879.1">
    <property type="nucleotide sequence ID" value="NZ_JABVBA010000007.1"/>
</dbReference>
<dbReference type="Gene3D" id="3.60.70.12">
    <property type="entry name" value="L-amino peptidase D-ALA esterase/amidase"/>
    <property type="match status" value="1"/>
</dbReference>
<dbReference type="CDD" id="cd02252">
    <property type="entry name" value="nylC_like"/>
    <property type="match status" value="1"/>
</dbReference>
<keyword evidence="3" id="KW-1185">Reference proteome</keyword>
<dbReference type="InterPro" id="IPR016117">
    <property type="entry name" value="ArgJ-like_dom_sf"/>
</dbReference>